<protein>
    <submittedName>
        <fullName evidence="1">Uncharacterized protein</fullName>
    </submittedName>
</protein>
<sequence>MEMRFIPSHMGKISSLPKRPLFHPPLLPPMARTKIKQSQQRKRLKTGRIPSRRLCYDKFLPRDFSLFFHSDKQLYKNMCYSNVFIEGGLSPYDKLTDIIENSPTK</sequence>
<name>Q6AJQ4_DESPS</name>
<evidence type="ECO:0000313" key="2">
    <source>
        <dbReference type="Proteomes" id="UP000000602"/>
    </source>
</evidence>
<gene>
    <name evidence="1" type="ordered locus">DP2697</name>
</gene>
<accession>Q6AJQ4</accession>
<dbReference type="AlphaFoldDB" id="Q6AJQ4"/>
<dbReference type="KEGG" id="dps:DP2697"/>
<organism evidence="1 2">
    <name type="scientific">Desulfotalea psychrophila (strain LSv54 / DSM 12343)</name>
    <dbReference type="NCBI Taxonomy" id="177439"/>
    <lineage>
        <taxon>Bacteria</taxon>
        <taxon>Pseudomonadati</taxon>
        <taxon>Thermodesulfobacteriota</taxon>
        <taxon>Desulfobulbia</taxon>
        <taxon>Desulfobulbales</taxon>
        <taxon>Desulfocapsaceae</taxon>
        <taxon>Desulfotalea</taxon>
    </lineage>
</organism>
<reference evidence="2" key="1">
    <citation type="journal article" date="2004" name="Environ. Microbiol.">
        <title>The genome of Desulfotalea psychrophila, a sulfate-reducing bacterium from permanently cold Arctic sediments.</title>
        <authorList>
            <person name="Rabus R."/>
            <person name="Ruepp A."/>
            <person name="Frickey T."/>
            <person name="Rattei T."/>
            <person name="Fartmann B."/>
            <person name="Stark M."/>
            <person name="Bauer M."/>
            <person name="Zibat A."/>
            <person name="Lombardot T."/>
            <person name="Becker I."/>
            <person name="Amann J."/>
            <person name="Gellner K."/>
            <person name="Teeling H."/>
            <person name="Leuschner W.D."/>
            <person name="Gloeckner F.-O."/>
            <person name="Lupas A.N."/>
            <person name="Amann R."/>
            <person name="Klenk H.-P."/>
        </authorList>
    </citation>
    <scope>NUCLEOTIDE SEQUENCE [LARGE SCALE GENOMIC DNA]</scope>
    <source>
        <strain evidence="2">DSM 12343 / LSv54</strain>
    </source>
</reference>
<keyword evidence="2" id="KW-1185">Reference proteome</keyword>
<dbReference type="HOGENOM" id="CLU_2232253_0_0_7"/>
<dbReference type="Proteomes" id="UP000000602">
    <property type="component" value="Chromosome"/>
</dbReference>
<proteinExistence type="predicted"/>
<dbReference type="EMBL" id="CR522870">
    <property type="protein sequence ID" value="CAG37426.1"/>
    <property type="molecule type" value="Genomic_DNA"/>
</dbReference>
<dbReference type="STRING" id="177439.DP2697"/>
<evidence type="ECO:0000313" key="1">
    <source>
        <dbReference type="EMBL" id="CAG37426.1"/>
    </source>
</evidence>